<reference evidence="8" key="1">
    <citation type="submission" date="2019-02" db="EMBL/GenBank/DDBJ databases">
        <authorList>
            <person name="Gruber-Vodicka R. H."/>
            <person name="Seah K. B. B."/>
        </authorList>
    </citation>
    <scope>NUCLEOTIDE SEQUENCE</scope>
    <source>
        <strain evidence="8">BECK_BY1</strain>
        <strain evidence="9">BECK_BY2</strain>
        <strain evidence="7">BECK_BY3</strain>
    </source>
</reference>
<feature type="domain" description="RNA-binding S4" evidence="6">
    <location>
        <begin position="25"/>
        <end position="92"/>
    </location>
</feature>
<evidence type="ECO:0000259" key="6">
    <source>
        <dbReference type="SMART" id="SM00363"/>
    </source>
</evidence>
<evidence type="ECO:0000256" key="5">
    <source>
        <dbReference type="SAM" id="MobiDB-lite"/>
    </source>
</evidence>
<proteinExistence type="inferred from homology"/>
<dbReference type="InterPro" id="IPR025708">
    <property type="entry name" value="HSP15"/>
</dbReference>
<evidence type="ECO:0000313" key="7">
    <source>
        <dbReference type="EMBL" id="VFK53596.1"/>
    </source>
</evidence>
<gene>
    <name evidence="8" type="ORF">BECKTUN1418D_GA0071000_102113</name>
    <name evidence="9" type="ORF">BECKTUN1418E_GA0071001_102513</name>
    <name evidence="7" type="ORF">BECKTUN1418F_GA0071002_102513</name>
</gene>
<feature type="compositionally biased region" description="Low complexity" evidence="5">
    <location>
        <begin position="10"/>
        <end position="22"/>
    </location>
</feature>
<dbReference type="EMBL" id="CAADFV010000025">
    <property type="protein sequence ID" value="VFK55135.1"/>
    <property type="molecule type" value="Genomic_DNA"/>
</dbReference>
<dbReference type="EMBL" id="CAADFX010000021">
    <property type="protein sequence ID" value="VFK54286.1"/>
    <property type="molecule type" value="Genomic_DNA"/>
</dbReference>
<evidence type="ECO:0000256" key="2">
    <source>
        <dbReference type="ARBA" id="ARBA00022884"/>
    </source>
</evidence>
<evidence type="ECO:0000256" key="3">
    <source>
        <dbReference type="ARBA" id="ARBA00023125"/>
    </source>
</evidence>
<feature type="compositionally biased region" description="Basic and acidic residues" evidence="5">
    <location>
        <begin position="111"/>
        <end position="127"/>
    </location>
</feature>
<dbReference type="PROSITE" id="PS50889">
    <property type="entry name" value="S4"/>
    <property type="match status" value="1"/>
</dbReference>
<dbReference type="Gene3D" id="3.10.290.10">
    <property type="entry name" value="RNA-binding S4 domain"/>
    <property type="match status" value="1"/>
</dbReference>
<name>A0A450ZKF8_9GAMM</name>
<keyword evidence="2 4" id="KW-0694">RNA-binding</keyword>
<feature type="region of interest" description="Disordered" evidence="5">
    <location>
        <begin position="1"/>
        <end position="25"/>
    </location>
</feature>
<protein>
    <recommendedName>
        <fullName evidence="4">Heat shock protein 15</fullName>
    </recommendedName>
</protein>
<dbReference type="AlphaFoldDB" id="A0A450ZKF8"/>
<comment type="similarity">
    <text evidence="1 4">Belongs to the HSP15 family.</text>
</comment>
<dbReference type="PIRSF" id="PIRSF016821">
    <property type="entry name" value="HSP15"/>
    <property type="match status" value="1"/>
</dbReference>
<evidence type="ECO:0000313" key="8">
    <source>
        <dbReference type="EMBL" id="VFK54286.1"/>
    </source>
</evidence>
<evidence type="ECO:0000313" key="9">
    <source>
        <dbReference type="EMBL" id="VFK55135.1"/>
    </source>
</evidence>
<evidence type="ECO:0000256" key="4">
    <source>
        <dbReference type="PIRNR" id="PIRNR016821"/>
    </source>
</evidence>
<dbReference type="GO" id="GO:0003727">
    <property type="term" value="F:single-stranded RNA binding"/>
    <property type="evidence" value="ECO:0007669"/>
    <property type="project" value="InterPro"/>
</dbReference>
<dbReference type="CDD" id="cd00165">
    <property type="entry name" value="S4"/>
    <property type="match status" value="1"/>
</dbReference>
<dbReference type="InterPro" id="IPR036986">
    <property type="entry name" value="S4_RNA-bd_sf"/>
</dbReference>
<organism evidence="8">
    <name type="scientific">Candidatus Kentrum sp. TUN</name>
    <dbReference type="NCBI Taxonomy" id="2126343"/>
    <lineage>
        <taxon>Bacteria</taxon>
        <taxon>Pseudomonadati</taxon>
        <taxon>Pseudomonadota</taxon>
        <taxon>Gammaproteobacteria</taxon>
        <taxon>Candidatus Kentrum</taxon>
    </lineage>
</organism>
<sequence length="146" mass="16813">MPRKSNATASDNRLSNSPSSDSDSQRIDKWLWAARFFKTRSLAAEAISGGKVQVEDQRVKPAKSVRPGMKIRVRRGPMEWEVILQGISKQRHPAPEAALLYRETPESLANREIEAERRRTEKTERIRGMGRPTKRDRRRFSELTGR</sequence>
<keyword evidence="3 4" id="KW-0238">DNA-binding</keyword>
<dbReference type="SUPFAM" id="SSF55174">
    <property type="entry name" value="Alpha-L RNA-binding motif"/>
    <property type="match status" value="1"/>
</dbReference>
<dbReference type="SMART" id="SM00363">
    <property type="entry name" value="S4"/>
    <property type="match status" value="1"/>
</dbReference>
<feature type="region of interest" description="Disordered" evidence="5">
    <location>
        <begin position="111"/>
        <end position="146"/>
    </location>
</feature>
<dbReference type="GO" id="GO:0034605">
    <property type="term" value="P:cellular response to heat"/>
    <property type="evidence" value="ECO:0007669"/>
    <property type="project" value="InterPro"/>
</dbReference>
<dbReference type="GO" id="GO:0043023">
    <property type="term" value="F:ribosomal large subunit binding"/>
    <property type="evidence" value="ECO:0007669"/>
    <property type="project" value="InterPro"/>
</dbReference>
<dbReference type="Pfam" id="PF01479">
    <property type="entry name" value="S4"/>
    <property type="match status" value="1"/>
</dbReference>
<dbReference type="EMBL" id="CAADFY010000025">
    <property type="protein sequence ID" value="VFK53596.1"/>
    <property type="molecule type" value="Genomic_DNA"/>
</dbReference>
<accession>A0A450ZKF8</accession>
<keyword evidence="8" id="KW-0346">Stress response</keyword>
<dbReference type="GO" id="GO:0003677">
    <property type="term" value="F:DNA binding"/>
    <property type="evidence" value="ECO:0007669"/>
    <property type="project" value="UniProtKB-KW"/>
</dbReference>
<dbReference type="InterPro" id="IPR002942">
    <property type="entry name" value="S4_RNA-bd"/>
</dbReference>
<evidence type="ECO:0000256" key="1">
    <source>
        <dbReference type="ARBA" id="ARBA00008396"/>
    </source>
</evidence>